<name>A0ABN0XA35_9LACT</name>
<dbReference type="Proteomes" id="UP001501166">
    <property type="component" value="Unassembled WGS sequence"/>
</dbReference>
<proteinExistence type="inferred from homology"/>
<evidence type="ECO:0000313" key="5">
    <source>
        <dbReference type="Proteomes" id="UP001501166"/>
    </source>
</evidence>
<dbReference type="InterPro" id="IPR004474">
    <property type="entry name" value="LytR_CpsA_psr"/>
</dbReference>
<evidence type="ECO:0000313" key="4">
    <source>
        <dbReference type="EMBL" id="GAA0358981.1"/>
    </source>
</evidence>
<dbReference type="Pfam" id="PF03816">
    <property type="entry name" value="LytR_cpsA_psr"/>
    <property type="match status" value="1"/>
</dbReference>
<reference evidence="4 5" key="1">
    <citation type="journal article" date="2019" name="Int. J. Syst. Evol. Microbiol.">
        <title>The Global Catalogue of Microorganisms (GCM) 10K type strain sequencing project: providing services to taxonomists for standard genome sequencing and annotation.</title>
        <authorList>
            <consortium name="The Broad Institute Genomics Platform"/>
            <consortium name="The Broad Institute Genome Sequencing Center for Infectious Disease"/>
            <person name="Wu L."/>
            <person name="Ma J."/>
        </authorList>
    </citation>
    <scope>NUCLEOTIDE SEQUENCE [LARGE SCALE GENOMIC DNA]</scope>
    <source>
        <strain evidence="4 5">JCM 12662</strain>
    </source>
</reference>
<protein>
    <submittedName>
        <fullName evidence="4">LCP family protein</fullName>
    </submittedName>
</protein>
<sequence>MNQNSRVNRNYKKKRKKSVWRIVLKVLLVFLTLFVVAGGYVVWQVYNDLQATTGEMYEEVEGQEQHTSRQERPVVVDDGEDPFSVLIMGIDTGDMGRVETGRSDTMMLLTVNPNTNKTSIVSIPRDTYTEIIGRGHKDKINHAYAFGGTSMAMNTVQNLFDVPVDYYVSVNMESMQQIVDAVGGISVIPPISFSSGEYSFVEGQSTHMDGSKALAYSRMRKSDPEGDYGRQHRQRQVIEGTMRSIASLDSILNYRTILGSMSDSMKTNMNFDDMVDMFNNYRGSVSNVEQVQLSGSGQMINGIYYEIIPDEEINRVSSHLKSELELN</sequence>
<dbReference type="InterPro" id="IPR050922">
    <property type="entry name" value="LytR/CpsA/Psr_CW_biosynth"/>
</dbReference>
<evidence type="ECO:0000256" key="2">
    <source>
        <dbReference type="SAM" id="Phobius"/>
    </source>
</evidence>
<gene>
    <name evidence="4" type="ORF">GCM10008932_09560</name>
</gene>
<keyword evidence="5" id="KW-1185">Reference proteome</keyword>
<dbReference type="NCBIfam" id="TIGR00350">
    <property type="entry name" value="lytR_cpsA_psr"/>
    <property type="match status" value="1"/>
</dbReference>
<dbReference type="EMBL" id="BAAACW010000058">
    <property type="protein sequence ID" value="GAA0358981.1"/>
    <property type="molecule type" value="Genomic_DNA"/>
</dbReference>
<feature type="domain" description="Cell envelope-related transcriptional attenuator" evidence="3">
    <location>
        <begin position="102"/>
        <end position="246"/>
    </location>
</feature>
<dbReference type="Gene3D" id="3.40.630.190">
    <property type="entry name" value="LCP protein"/>
    <property type="match status" value="1"/>
</dbReference>
<comment type="similarity">
    <text evidence="1">Belongs to the LytR/CpsA/Psr (LCP) family.</text>
</comment>
<accession>A0ABN0XA35</accession>
<dbReference type="PANTHER" id="PTHR33392:SF6">
    <property type="entry name" value="POLYISOPRENYL-TEICHOIC ACID--PEPTIDOGLYCAN TEICHOIC ACID TRANSFERASE TAGU"/>
    <property type="match status" value="1"/>
</dbReference>
<feature type="transmembrane region" description="Helical" evidence="2">
    <location>
        <begin position="22"/>
        <end position="43"/>
    </location>
</feature>
<dbReference type="RefSeq" id="WP_343754472.1">
    <property type="nucleotide sequence ID" value="NZ_BAAACW010000058.1"/>
</dbReference>
<evidence type="ECO:0000259" key="3">
    <source>
        <dbReference type="Pfam" id="PF03816"/>
    </source>
</evidence>
<organism evidence="4 5">
    <name type="scientific">Alkalibacterium iburiense</name>
    <dbReference type="NCBI Taxonomy" id="290589"/>
    <lineage>
        <taxon>Bacteria</taxon>
        <taxon>Bacillati</taxon>
        <taxon>Bacillota</taxon>
        <taxon>Bacilli</taxon>
        <taxon>Lactobacillales</taxon>
        <taxon>Carnobacteriaceae</taxon>
        <taxon>Alkalibacterium</taxon>
    </lineage>
</organism>
<dbReference type="PANTHER" id="PTHR33392">
    <property type="entry name" value="POLYISOPRENYL-TEICHOIC ACID--PEPTIDOGLYCAN TEICHOIC ACID TRANSFERASE TAGU"/>
    <property type="match status" value="1"/>
</dbReference>
<evidence type="ECO:0000256" key="1">
    <source>
        <dbReference type="ARBA" id="ARBA00006068"/>
    </source>
</evidence>
<keyword evidence="2" id="KW-0812">Transmembrane</keyword>
<keyword evidence="2" id="KW-1133">Transmembrane helix</keyword>
<keyword evidence="2" id="KW-0472">Membrane</keyword>
<comment type="caution">
    <text evidence="4">The sequence shown here is derived from an EMBL/GenBank/DDBJ whole genome shotgun (WGS) entry which is preliminary data.</text>
</comment>